<reference evidence="1" key="2">
    <citation type="journal article" date="2015" name="Fish Shellfish Immunol.">
        <title>Early steps in the European eel (Anguilla anguilla)-Vibrio vulnificus interaction in the gills: Role of the RtxA13 toxin.</title>
        <authorList>
            <person name="Callol A."/>
            <person name="Pajuelo D."/>
            <person name="Ebbesson L."/>
            <person name="Teles M."/>
            <person name="MacKenzie S."/>
            <person name="Amaro C."/>
        </authorList>
    </citation>
    <scope>NUCLEOTIDE SEQUENCE</scope>
</reference>
<proteinExistence type="predicted"/>
<name>A0A0E9V4K9_ANGAN</name>
<sequence>MRYRYLKVCALKKMSLLYTKIFK</sequence>
<organism evidence="1">
    <name type="scientific">Anguilla anguilla</name>
    <name type="common">European freshwater eel</name>
    <name type="synonym">Muraena anguilla</name>
    <dbReference type="NCBI Taxonomy" id="7936"/>
    <lineage>
        <taxon>Eukaryota</taxon>
        <taxon>Metazoa</taxon>
        <taxon>Chordata</taxon>
        <taxon>Craniata</taxon>
        <taxon>Vertebrata</taxon>
        <taxon>Euteleostomi</taxon>
        <taxon>Actinopterygii</taxon>
        <taxon>Neopterygii</taxon>
        <taxon>Teleostei</taxon>
        <taxon>Anguilliformes</taxon>
        <taxon>Anguillidae</taxon>
        <taxon>Anguilla</taxon>
    </lineage>
</organism>
<reference evidence="1" key="1">
    <citation type="submission" date="2014-11" db="EMBL/GenBank/DDBJ databases">
        <authorList>
            <person name="Amaro Gonzalez C."/>
        </authorList>
    </citation>
    <scope>NUCLEOTIDE SEQUENCE</scope>
</reference>
<accession>A0A0E9V4K9</accession>
<dbReference type="EMBL" id="GBXM01035651">
    <property type="protein sequence ID" value="JAH72926.1"/>
    <property type="molecule type" value="Transcribed_RNA"/>
</dbReference>
<evidence type="ECO:0000313" key="1">
    <source>
        <dbReference type="EMBL" id="JAH72926.1"/>
    </source>
</evidence>
<dbReference type="AlphaFoldDB" id="A0A0E9V4K9"/>
<protein>
    <submittedName>
        <fullName evidence="1">Uncharacterized protein</fullName>
    </submittedName>
</protein>